<dbReference type="AlphaFoldDB" id="A0A0A9HAW0"/>
<accession>A0A0A9HAW0</accession>
<dbReference type="EMBL" id="GBRH01164004">
    <property type="protein sequence ID" value="JAE33892.1"/>
    <property type="molecule type" value="Transcribed_RNA"/>
</dbReference>
<evidence type="ECO:0000313" key="1">
    <source>
        <dbReference type="EMBL" id="JAE33892.1"/>
    </source>
</evidence>
<reference evidence="1" key="1">
    <citation type="submission" date="2014-09" db="EMBL/GenBank/DDBJ databases">
        <authorList>
            <person name="Magalhaes I.L.F."/>
            <person name="Oliveira U."/>
            <person name="Santos F.R."/>
            <person name="Vidigal T.H.D.A."/>
            <person name="Brescovit A.D."/>
            <person name="Santos A.J."/>
        </authorList>
    </citation>
    <scope>NUCLEOTIDE SEQUENCE</scope>
    <source>
        <tissue evidence="1">Shoot tissue taken approximately 20 cm above the soil surface</tissue>
    </source>
</reference>
<sequence>MDIYKMAKIRERKTRDVYQVKCIKDGIDRFLMKDEEIKNRWRE</sequence>
<proteinExistence type="predicted"/>
<organism evidence="1">
    <name type="scientific">Arundo donax</name>
    <name type="common">Giant reed</name>
    <name type="synonym">Donax arundinaceus</name>
    <dbReference type="NCBI Taxonomy" id="35708"/>
    <lineage>
        <taxon>Eukaryota</taxon>
        <taxon>Viridiplantae</taxon>
        <taxon>Streptophyta</taxon>
        <taxon>Embryophyta</taxon>
        <taxon>Tracheophyta</taxon>
        <taxon>Spermatophyta</taxon>
        <taxon>Magnoliopsida</taxon>
        <taxon>Liliopsida</taxon>
        <taxon>Poales</taxon>
        <taxon>Poaceae</taxon>
        <taxon>PACMAD clade</taxon>
        <taxon>Arundinoideae</taxon>
        <taxon>Arundineae</taxon>
        <taxon>Arundo</taxon>
    </lineage>
</organism>
<protein>
    <submittedName>
        <fullName evidence="1">Uncharacterized protein</fullName>
    </submittedName>
</protein>
<reference evidence="1" key="2">
    <citation type="journal article" date="2015" name="Data Brief">
        <title>Shoot transcriptome of the giant reed, Arundo donax.</title>
        <authorList>
            <person name="Barrero R.A."/>
            <person name="Guerrero F.D."/>
            <person name="Moolhuijzen P."/>
            <person name="Goolsby J.A."/>
            <person name="Tidwell J."/>
            <person name="Bellgard S.E."/>
            <person name="Bellgard M.I."/>
        </authorList>
    </citation>
    <scope>NUCLEOTIDE SEQUENCE</scope>
    <source>
        <tissue evidence="1">Shoot tissue taken approximately 20 cm above the soil surface</tissue>
    </source>
</reference>
<name>A0A0A9HAW0_ARUDO</name>